<keyword evidence="5" id="KW-0676">Redox-active center</keyword>
<evidence type="ECO:0000313" key="9">
    <source>
        <dbReference type="Proteomes" id="UP000267017"/>
    </source>
</evidence>
<dbReference type="PANTHER" id="PTHR13887">
    <property type="entry name" value="GLUTATHIONE S-TRANSFERASE KAPPA"/>
    <property type="match status" value="1"/>
</dbReference>
<organism evidence="8 9">
    <name type="scientific">Paenibacillus oralis</name>
    <dbReference type="NCBI Taxonomy" id="2490856"/>
    <lineage>
        <taxon>Bacteria</taxon>
        <taxon>Bacillati</taxon>
        <taxon>Bacillota</taxon>
        <taxon>Bacilli</taxon>
        <taxon>Bacillales</taxon>
        <taxon>Paenibacillaceae</taxon>
        <taxon>Paenibacillus</taxon>
    </lineage>
</organism>
<comment type="similarity">
    <text evidence="1">Belongs to the thioredoxin family. DsbA subfamily.</text>
</comment>
<evidence type="ECO:0000256" key="4">
    <source>
        <dbReference type="ARBA" id="ARBA00023157"/>
    </source>
</evidence>
<keyword evidence="6" id="KW-0472">Membrane</keyword>
<dbReference type="Proteomes" id="UP000267017">
    <property type="component" value="Unassembled WGS sequence"/>
</dbReference>
<name>A0A3P3T9P7_9BACL</name>
<keyword evidence="3" id="KW-0560">Oxidoreductase</keyword>
<gene>
    <name evidence="8" type="ORF">EHV15_34785</name>
</gene>
<feature type="domain" description="Thioredoxin" evidence="7">
    <location>
        <begin position="31"/>
        <end position="233"/>
    </location>
</feature>
<sequence length="237" mass="26520">MVVKKLSKKKVGIIAGVGVLVLVVMILLFVSGFKNKEEVFPTFQDVGGKIETQVGNYKLDNQPYLGGPNSPVKVIEFVDYKCPYCAAWTNNHLPKFKKDYIDTGKVQLYVVNFTFLGPDSIKAAMVGEILWKQNHEAFWEYHDALYSHQGEEKRIWATEKYLLSIVKKYVPHGDATAVKKSLEELDGLLEVKEDFKITTTNGISSVPTFVVDGQKFVNPDLPELSQAIDSALATITN</sequence>
<evidence type="ECO:0000256" key="3">
    <source>
        <dbReference type="ARBA" id="ARBA00023002"/>
    </source>
</evidence>
<evidence type="ECO:0000313" key="8">
    <source>
        <dbReference type="EMBL" id="RRJ54761.1"/>
    </source>
</evidence>
<dbReference type="OrthoDB" id="117402at2"/>
<dbReference type="InterPro" id="IPR012336">
    <property type="entry name" value="Thioredoxin-like_fold"/>
</dbReference>
<dbReference type="PANTHER" id="PTHR13887:SF14">
    <property type="entry name" value="DISULFIDE BOND FORMATION PROTEIN D"/>
    <property type="match status" value="1"/>
</dbReference>
<keyword evidence="6" id="KW-0812">Transmembrane</keyword>
<reference evidence="8 9" key="1">
    <citation type="submission" date="2018-11" db="EMBL/GenBank/DDBJ databases">
        <title>Genome sequencing of Paenibacillus sp. KCOM 3021 (= ChDC PVNT-B20).</title>
        <authorList>
            <person name="Kook J.-K."/>
            <person name="Park S.-N."/>
            <person name="Lim Y.K."/>
        </authorList>
    </citation>
    <scope>NUCLEOTIDE SEQUENCE [LARGE SCALE GENOMIC DNA]</scope>
    <source>
        <strain evidence="8 9">KCOM 3021</strain>
    </source>
</reference>
<dbReference type="PROSITE" id="PS51352">
    <property type="entry name" value="THIOREDOXIN_2"/>
    <property type="match status" value="1"/>
</dbReference>
<dbReference type="AlphaFoldDB" id="A0A3P3T9P7"/>
<dbReference type="Pfam" id="PF13462">
    <property type="entry name" value="Thioredoxin_4"/>
    <property type="match status" value="1"/>
</dbReference>
<keyword evidence="4" id="KW-1015">Disulfide bond</keyword>
<evidence type="ECO:0000256" key="6">
    <source>
        <dbReference type="SAM" id="Phobius"/>
    </source>
</evidence>
<keyword evidence="6" id="KW-1133">Transmembrane helix</keyword>
<feature type="transmembrane region" description="Helical" evidence="6">
    <location>
        <begin position="12"/>
        <end position="33"/>
    </location>
</feature>
<dbReference type="EMBL" id="RRCN01000002">
    <property type="protein sequence ID" value="RRJ54761.1"/>
    <property type="molecule type" value="Genomic_DNA"/>
</dbReference>
<dbReference type="RefSeq" id="WP_128635846.1">
    <property type="nucleotide sequence ID" value="NZ_RRCN01000002.1"/>
</dbReference>
<evidence type="ECO:0000256" key="5">
    <source>
        <dbReference type="ARBA" id="ARBA00023284"/>
    </source>
</evidence>
<evidence type="ECO:0000256" key="1">
    <source>
        <dbReference type="ARBA" id="ARBA00005791"/>
    </source>
</evidence>
<keyword evidence="9" id="KW-1185">Reference proteome</keyword>
<protein>
    <submittedName>
        <fullName evidence="8">DsbA family protein</fullName>
    </submittedName>
</protein>
<dbReference type="SUPFAM" id="SSF52833">
    <property type="entry name" value="Thioredoxin-like"/>
    <property type="match status" value="1"/>
</dbReference>
<comment type="caution">
    <text evidence="8">The sequence shown here is derived from an EMBL/GenBank/DDBJ whole genome shotgun (WGS) entry which is preliminary data.</text>
</comment>
<evidence type="ECO:0000259" key="7">
    <source>
        <dbReference type="PROSITE" id="PS51352"/>
    </source>
</evidence>
<dbReference type="InterPro" id="IPR013766">
    <property type="entry name" value="Thioredoxin_domain"/>
</dbReference>
<accession>A0A3P3T9P7</accession>
<dbReference type="InterPro" id="IPR036249">
    <property type="entry name" value="Thioredoxin-like_sf"/>
</dbReference>
<evidence type="ECO:0000256" key="2">
    <source>
        <dbReference type="ARBA" id="ARBA00022729"/>
    </source>
</evidence>
<keyword evidence="2" id="KW-0732">Signal</keyword>
<dbReference type="Gene3D" id="3.40.30.10">
    <property type="entry name" value="Glutaredoxin"/>
    <property type="match status" value="1"/>
</dbReference>
<dbReference type="GO" id="GO:0016491">
    <property type="term" value="F:oxidoreductase activity"/>
    <property type="evidence" value="ECO:0007669"/>
    <property type="project" value="UniProtKB-KW"/>
</dbReference>
<proteinExistence type="inferred from homology"/>